<dbReference type="AlphaFoldDB" id="A0A2I0XDM4"/>
<feature type="chain" id="PRO_5014125300" evidence="1">
    <location>
        <begin position="24"/>
        <end position="206"/>
    </location>
</feature>
<sequence>MKSETLLFTFRLASLVPLRLGCSFTTLQLPANSSSFLFREANVELKLPSLAQGLVSDRLQVLHELLAFGNADVCELTGDRLEGRIALVSFESNFVWKYAEEKLTGASGPLTNWEKGRGIANCESGAIVRAESMRGFVPAESVRGDLFCELPGDVRPGLTNLRDEERTRVMEEDVSDCSPSVEVFVDAMSPRDLQDPSDTMKNLIIQ</sequence>
<dbReference type="EMBL" id="KZ501954">
    <property type="protein sequence ID" value="PKU86021.1"/>
    <property type="molecule type" value="Genomic_DNA"/>
</dbReference>
<proteinExistence type="predicted"/>
<keyword evidence="3" id="KW-1185">Reference proteome</keyword>
<gene>
    <name evidence="2" type="ORF">MA16_Dca001852</name>
</gene>
<evidence type="ECO:0000313" key="3">
    <source>
        <dbReference type="Proteomes" id="UP000233837"/>
    </source>
</evidence>
<evidence type="ECO:0000313" key="2">
    <source>
        <dbReference type="EMBL" id="PKU86021.1"/>
    </source>
</evidence>
<protein>
    <submittedName>
        <fullName evidence="2">Uncharacterized protein</fullName>
    </submittedName>
</protein>
<reference evidence="2 3" key="2">
    <citation type="journal article" date="2017" name="Nature">
        <title>The Apostasia genome and the evolution of orchids.</title>
        <authorList>
            <person name="Zhang G.Q."/>
            <person name="Liu K.W."/>
            <person name="Li Z."/>
            <person name="Lohaus R."/>
            <person name="Hsiao Y.Y."/>
            <person name="Niu S.C."/>
            <person name="Wang J.Y."/>
            <person name="Lin Y.C."/>
            <person name="Xu Q."/>
            <person name="Chen L.J."/>
            <person name="Yoshida K."/>
            <person name="Fujiwara S."/>
            <person name="Wang Z.W."/>
            <person name="Zhang Y.Q."/>
            <person name="Mitsuda N."/>
            <person name="Wang M."/>
            <person name="Liu G.H."/>
            <person name="Pecoraro L."/>
            <person name="Huang H.X."/>
            <person name="Xiao X.J."/>
            <person name="Lin M."/>
            <person name="Wu X.Y."/>
            <person name="Wu W.L."/>
            <person name="Chen Y.Y."/>
            <person name="Chang S.B."/>
            <person name="Sakamoto S."/>
            <person name="Ohme-Takagi M."/>
            <person name="Yagi M."/>
            <person name="Zeng S.J."/>
            <person name="Shen C.Y."/>
            <person name="Yeh C.M."/>
            <person name="Luo Y.B."/>
            <person name="Tsai W.C."/>
            <person name="Van de Peer Y."/>
            <person name="Liu Z.J."/>
        </authorList>
    </citation>
    <scope>NUCLEOTIDE SEQUENCE [LARGE SCALE GENOMIC DNA]</scope>
    <source>
        <tissue evidence="2">The whole plant</tissue>
    </source>
</reference>
<reference evidence="2 3" key="1">
    <citation type="journal article" date="2016" name="Sci. Rep.">
        <title>The Dendrobium catenatum Lindl. genome sequence provides insights into polysaccharide synthase, floral development and adaptive evolution.</title>
        <authorList>
            <person name="Zhang G.Q."/>
            <person name="Xu Q."/>
            <person name="Bian C."/>
            <person name="Tsai W.C."/>
            <person name="Yeh C.M."/>
            <person name="Liu K.W."/>
            <person name="Yoshida K."/>
            <person name="Zhang L.S."/>
            <person name="Chang S.B."/>
            <person name="Chen F."/>
            <person name="Shi Y."/>
            <person name="Su Y.Y."/>
            <person name="Zhang Y.Q."/>
            <person name="Chen L.J."/>
            <person name="Yin Y."/>
            <person name="Lin M."/>
            <person name="Huang H."/>
            <person name="Deng H."/>
            <person name="Wang Z.W."/>
            <person name="Zhu S.L."/>
            <person name="Zhao X."/>
            <person name="Deng C."/>
            <person name="Niu S.C."/>
            <person name="Huang J."/>
            <person name="Wang M."/>
            <person name="Liu G.H."/>
            <person name="Yang H.J."/>
            <person name="Xiao X.J."/>
            <person name="Hsiao Y.Y."/>
            <person name="Wu W.L."/>
            <person name="Chen Y.Y."/>
            <person name="Mitsuda N."/>
            <person name="Ohme-Takagi M."/>
            <person name="Luo Y.B."/>
            <person name="Van de Peer Y."/>
            <person name="Liu Z.J."/>
        </authorList>
    </citation>
    <scope>NUCLEOTIDE SEQUENCE [LARGE SCALE GENOMIC DNA]</scope>
    <source>
        <tissue evidence="2">The whole plant</tissue>
    </source>
</reference>
<feature type="signal peptide" evidence="1">
    <location>
        <begin position="1"/>
        <end position="23"/>
    </location>
</feature>
<name>A0A2I0XDM4_9ASPA</name>
<keyword evidence="1" id="KW-0732">Signal</keyword>
<dbReference type="Proteomes" id="UP000233837">
    <property type="component" value="Unassembled WGS sequence"/>
</dbReference>
<organism evidence="2 3">
    <name type="scientific">Dendrobium catenatum</name>
    <dbReference type="NCBI Taxonomy" id="906689"/>
    <lineage>
        <taxon>Eukaryota</taxon>
        <taxon>Viridiplantae</taxon>
        <taxon>Streptophyta</taxon>
        <taxon>Embryophyta</taxon>
        <taxon>Tracheophyta</taxon>
        <taxon>Spermatophyta</taxon>
        <taxon>Magnoliopsida</taxon>
        <taxon>Liliopsida</taxon>
        <taxon>Asparagales</taxon>
        <taxon>Orchidaceae</taxon>
        <taxon>Epidendroideae</taxon>
        <taxon>Malaxideae</taxon>
        <taxon>Dendrobiinae</taxon>
        <taxon>Dendrobium</taxon>
    </lineage>
</organism>
<accession>A0A2I0XDM4</accession>
<evidence type="ECO:0000256" key="1">
    <source>
        <dbReference type="SAM" id="SignalP"/>
    </source>
</evidence>